<accession>A0A9X7W3U7</accession>
<gene>
    <name evidence="1" type="ORF">JZ786_07990</name>
</gene>
<sequence length="100" mass="11154">MNCIVSQEAADKLKEILNAEEDKNLKLRVFVAHAHGDHAHYGLGLDYQKDTDAVVKTATGVEILLEDGQDFLDGIEIDYHPESDEWSIVNPAKGGHEHHH</sequence>
<dbReference type="AlphaFoldDB" id="A0A9X7W3U7"/>
<dbReference type="RefSeq" id="WP_206658190.1">
    <property type="nucleotide sequence ID" value="NZ_CP071182.1"/>
</dbReference>
<protein>
    <submittedName>
        <fullName evidence="1">Iron-sulfur cluster assembly accessory protein</fullName>
    </submittedName>
</protein>
<reference evidence="1 2" key="1">
    <citation type="submission" date="2021-02" db="EMBL/GenBank/DDBJ databases">
        <title>Alicyclobacillus curvatus sp. nov. and Alicyclobacillus mengziensis sp. nov., two acidophilic bacteria isolated from acid mine drainage.</title>
        <authorList>
            <person name="Huang Y."/>
        </authorList>
    </citation>
    <scope>NUCLEOTIDE SEQUENCE [LARGE SCALE GENOMIC DNA]</scope>
    <source>
        <strain evidence="1 2">S30H14</strain>
    </source>
</reference>
<dbReference type="SUPFAM" id="SSF89360">
    <property type="entry name" value="HesB-like domain"/>
    <property type="match status" value="1"/>
</dbReference>
<proteinExistence type="predicted"/>
<dbReference type="Proteomes" id="UP000663505">
    <property type="component" value="Chromosome"/>
</dbReference>
<evidence type="ECO:0000313" key="1">
    <source>
        <dbReference type="EMBL" id="QSO48878.1"/>
    </source>
</evidence>
<dbReference type="KEGG" id="afx:JZ786_07990"/>
<name>A0A9X7W3U7_9BACL</name>
<keyword evidence="2" id="KW-1185">Reference proteome</keyword>
<dbReference type="InterPro" id="IPR035903">
    <property type="entry name" value="HesB-like_dom_sf"/>
</dbReference>
<evidence type="ECO:0000313" key="2">
    <source>
        <dbReference type="Proteomes" id="UP000663505"/>
    </source>
</evidence>
<dbReference type="EMBL" id="CP071182">
    <property type="protein sequence ID" value="QSO48878.1"/>
    <property type="molecule type" value="Genomic_DNA"/>
</dbReference>
<dbReference type="Gene3D" id="2.60.300.12">
    <property type="entry name" value="HesB-like domain"/>
    <property type="match status" value="1"/>
</dbReference>
<organism evidence="1 2">
    <name type="scientific">Alicyclobacillus mengziensis</name>
    <dbReference type="NCBI Taxonomy" id="2931921"/>
    <lineage>
        <taxon>Bacteria</taxon>
        <taxon>Bacillati</taxon>
        <taxon>Bacillota</taxon>
        <taxon>Bacilli</taxon>
        <taxon>Bacillales</taxon>
        <taxon>Alicyclobacillaceae</taxon>
        <taxon>Alicyclobacillus</taxon>
    </lineage>
</organism>